<keyword evidence="2" id="KW-1185">Reference proteome</keyword>
<dbReference type="RefSeq" id="WP_135348647.1">
    <property type="nucleotide sequence ID" value="NZ_SRJD01000010.1"/>
</dbReference>
<name>A0A4Z0GLW9_9BACL</name>
<gene>
    <name evidence="1" type="ORF">E4665_09970</name>
</gene>
<evidence type="ECO:0000313" key="1">
    <source>
        <dbReference type="EMBL" id="TGA97983.1"/>
    </source>
</evidence>
<dbReference type="Proteomes" id="UP000298347">
    <property type="component" value="Unassembled WGS sequence"/>
</dbReference>
<protein>
    <submittedName>
        <fullName evidence="1">Uncharacterized protein</fullName>
    </submittedName>
</protein>
<reference evidence="1 2" key="1">
    <citation type="journal article" date="2015" name="Int. J. Syst. Evol. Microbiol.">
        <title>Sporolactobacillus shoreae sp. nov. and Sporolactobacillus spathodeae sp. nov., two spore-forming lactic acid bacteria isolated from tree barks in Thailand.</title>
        <authorList>
            <person name="Thamacharoensuk T."/>
            <person name="Kitahara M."/>
            <person name="Ohkuma M."/>
            <person name="Thongchul N."/>
            <person name="Tanasupawat S."/>
        </authorList>
    </citation>
    <scope>NUCLEOTIDE SEQUENCE [LARGE SCALE GENOMIC DNA]</scope>
    <source>
        <strain evidence="1 2">BK92</strain>
    </source>
</reference>
<dbReference type="AlphaFoldDB" id="A0A4Z0GLW9"/>
<accession>A0A4Z0GLW9</accession>
<organism evidence="1 2">
    <name type="scientific">Sporolactobacillus shoreae</name>
    <dbReference type="NCBI Taxonomy" id="1465501"/>
    <lineage>
        <taxon>Bacteria</taxon>
        <taxon>Bacillati</taxon>
        <taxon>Bacillota</taxon>
        <taxon>Bacilli</taxon>
        <taxon>Bacillales</taxon>
        <taxon>Sporolactobacillaceae</taxon>
        <taxon>Sporolactobacillus</taxon>
    </lineage>
</organism>
<proteinExistence type="predicted"/>
<comment type="caution">
    <text evidence="1">The sequence shown here is derived from an EMBL/GenBank/DDBJ whole genome shotgun (WGS) entry which is preliminary data.</text>
</comment>
<evidence type="ECO:0000313" key="2">
    <source>
        <dbReference type="Proteomes" id="UP000298347"/>
    </source>
</evidence>
<dbReference type="EMBL" id="SRJD01000010">
    <property type="protein sequence ID" value="TGA97983.1"/>
    <property type="molecule type" value="Genomic_DNA"/>
</dbReference>
<sequence>MPRIQIHHIEEVRASKDEGNKVSIEKILFSKDEIVQDINSNSMSLVTIFLKNDKWQQGRKVIVERINNEYYIKTEAIPISPSEEIRHSIGMINWLKAESLQRQQTPRQASLRILTLILLNLGIR</sequence>